<dbReference type="GO" id="GO:0003677">
    <property type="term" value="F:DNA binding"/>
    <property type="evidence" value="ECO:0007669"/>
    <property type="project" value="InterPro"/>
</dbReference>
<keyword evidence="3" id="KW-0731">Sigma factor</keyword>
<accession>I2GHR9</accession>
<dbReference type="STRING" id="1185876.BN8_02539"/>
<feature type="domain" description="RNA polymerase sigma-70 region 2" evidence="5">
    <location>
        <begin position="54"/>
        <end position="119"/>
    </location>
</feature>
<dbReference type="Proteomes" id="UP000009309">
    <property type="component" value="Unassembled WGS sequence"/>
</dbReference>
<gene>
    <name evidence="7" type="ORF">BN8_02539</name>
</gene>
<dbReference type="PANTHER" id="PTHR43133:SF46">
    <property type="entry name" value="RNA POLYMERASE SIGMA-70 FACTOR ECF SUBFAMILY"/>
    <property type="match status" value="1"/>
</dbReference>
<evidence type="ECO:0000256" key="3">
    <source>
        <dbReference type="ARBA" id="ARBA00023082"/>
    </source>
</evidence>
<dbReference type="InterPro" id="IPR013324">
    <property type="entry name" value="RNA_pol_sigma_r3/r4-like"/>
</dbReference>
<reference evidence="7 8" key="1">
    <citation type="journal article" date="2012" name="J. Bacteriol.">
        <title>Genome Sequence of the Filamentous Bacterium Fibrisoma limi BUZ 3T.</title>
        <authorList>
            <person name="Filippini M."/>
            <person name="Qi W."/>
            <person name="Jaenicke S."/>
            <person name="Goesmann A."/>
            <person name="Smits T.H."/>
            <person name="Bagheri H.C."/>
        </authorList>
    </citation>
    <scope>NUCLEOTIDE SEQUENCE [LARGE SCALE GENOMIC DNA]</scope>
    <source>
        <strain evidence="8">BUZ 3T</strain>
    </source>
</reference>
<dbReference type="NCBIfam" id="TIGR02985">
    <property type="entry name" value="Sig70_bacteroi1"/>
    <property type="match status" value="1"/>
</dbReference>
<dbReference type="InterPro" id="IPR039425">
    <property type="entry name" value="RNA_pol_sigma-70-like"/>
</dbReference>
<dbReference type="SUPFAM" id="SSF88659">
    <property type="entry name" value="Sigma3 and sigma4 domains of RNA polymerase sigma factors"/>
    <property type="match status" value="1"/>
</dbReference>
<dbReference type="InterPro" id="IPR007627">
    <property type="entry name" value="RNA_pol_sigma70_r2"/>
</dbReference>
<dbReference type="InterPro" id="IPR013249">
    <property type="entry name" value="RNA_pol_sigma70_r4_t2"/>
</dbReference>
<comment type="caution">
    <text evidence="7">The sequence shown here is derived from an EMBL/GenBank/DDBJ whole genome shotgun (WGS) entry which is preliminary data.</text>
</comment>
<keyword evidence="8" id="KW-1185">Reference proteome</keyword>
<keyword evidence="4" id="KW-0804">Transcription</keyword>
<feature type="domain" description="RNA polymerase sigma factor 70 region 4 type 2" evidence="6">
    <location>
        <begin position="155"/>
        <end position="205"/>
    </location>
</feature>
<sequence>MNPAQTRPFPSDDNQLRIGYSSLSTDTRMNVPEDDELFIRRTMDEDPRLGVELLFRRYYQPMCSHAVKYVGSKSVAEDLVSDIFYQFYQQNIFTDITSSYRFYLLRTVRNRAFNYLKQQLNRQTVDEDADEVGRLAVSAGDAPDSLIQYEELYHDVQDAINDLPIDRRRIYLLNRFEGKKYQEIADELQLSIKTVEVQLYRANKHIRSLLKRKWYLLLLLLTSF</sequence>
<evidence type="ECO:0000313" key="7">
    <source>
        <dbReference type="EMBL" id="CCH53444.1"/>
    </source>
</evidence>
<dbReference type="GO" id="GO:0006352">
    <property type="term" value="P:DNA-templated transcription initiation"/>
    <property type="evidence" value="ECO:0007669"/>
    <property type="project" value="InterPro"/>
</dbReference>
<comment type="similarity">
    <text evidence="1">Belongs to the sigma-70 factor family. ECF subfamily.</text>
</comment>
<organism evidence="7 8">
    <name type="scientific">Fibrisoma limi BUZ 3</name>
    <dbReference type="NCBI Taxonomy" id="1185876"/>
    <lineage>
        <taxon>Bacteria</taxon>
        <taxon>Pseudomonadati</taxon>
        <taxon>Bacteroidota</taxon>
        <taxon>Cytophagia</taxon>
        <taxon>Cytophagales</taxon>
        <taxon>Spirosomataceae</taxon>
        <taxon>Fibrisoma</taxon>
    </lineage>
</organism>
<evidence type="ECO:0000256" key="1">
    <source>
        <dbReference type="ARBA" id="ARBA00010641"/>
    </source>
</evidence>
<dbReference type="InterPro" id="IPR036388">
    <property type="entry name" value="WH-like_DNA-bd_sf"/>
</dbReference>
<dbReference type="NCBIfam" id="TIGR02937">
    <property type="entry name" value="sigma70-ECF"/>
    <property type="match status" value="1"/>
</dbReference>
<dbReference type="CDD" id="cd06171">
    <property type="entry name" value="Sigma70_r4"/>
    <property type="match status" value="1"/>
</dbReference>
<dbReference type="InterPro" id="IPR014284">
    <property type="entry name" value="RNA_pol_sigma-70_dom"/>
</dbReference>
<dbReference type="InterPro" id="IPR013325">
    <property type="entry name" value="RNA_pol_sigma_r2"/>
</dbReference>
<evidence type="ECO:0000313" key="8">
    <source>
        <dbReference type="Proteomes" id="UP000009309"/>
    </source>
</evidence>
<dbReference type="RefSeq" id="WP_009282026.1">
    <property type="nucleotide sequence ID" value="NZ_CAIT01000006.1"/>
</dbReference>
<dbReference type="PANTHER" id="PTHR43133">
    <property type="entry name" value="RNA POLYMERASE ECF-TYPE SIGMA FACTO"/>
    <property type="match status" value="1"/>
</dbReference>
<dbReference type="GO" id="GO:0016987">
    <property type="term" value="F:sigma factor activity"/>
    <property type="evidence" value="ECO:0007669"/>
    <property type="project" value="UniProtKB-KW"/>
</dbReference>
<evidence type="ECO:0000259" key="5">
    <source>
        <dbReference type="Pfam" id="PF04542"/>
    </source>
</evidence>
<dbReference type="SUPFAM" id="SSF88946">
    <property type="entry name" value="Sigma2 domain of RNA polymerase sigma factors"/>
    <property type="match status" value="1"/>
</dbReference>
<dbReference type="eggNOG" id="COG1595">
    <property type="taxonomic scope" value="Bacteria"/>
</dbReference>
<evidence type="ECO:0000256" key="4">
    <source>
        <dbReference type="ARBA" id="ARBA00023163"/>
    </source>
</evidence>
<dbReference type="Pfam" id="PF08281">
    <property type="entry name" value="Sigma70_r4_2"/>
    <property type="match status" value="1"/>
</dbReference>
<evidence type="ECO:0000256" key="2">
    <source>
        <dbReference type="ARBA" id="ARBA00023015"/>
    </source>
</evidence>
<evidence type="ECO:0000259" key="6">
    <source>
        <dbReference type="Pfam" id="PF08281"/>
    </source>
</evidence>
<dbReference type="AlphaFoldDB" id="I2GHR9"/>
<proteinExistence type="inferred from homology"/>
<dbReference type="Gene3D" id="1.10.1740.10">
    <property type="match status" value="1"/>
</dbReference>
<protein>
    <submittedName>
        <fullName evidence="7">RNA polymerase, sigma-24 subunit, ECF subfamily</fullName>
    </submittedName>
</protein>
<name>I2GHR9_9BACT</name>
<keyword evidence="2" id="KW-0805">Transcription regulation</keyword>
<dbReference type="InterPro" id="IPR014327">
    <property type="entry name" value="RNA_pol_sigma70_bacteroid"/>
</dbReference>
<dbReference type="EMBL" id="CAIT01000006">
    <property type="protein sequence ID" value="CCH53444.1"/>
    <property type="molecule type" value="Genomic_DNA"/>
</dbReference>
<dbReference type="Gene3D" id="1.10.10.10">
    <property type="entry name" value="Winged helix-like DNA-binding domain superfamily/Winged helix DNA-binding domain"/>
    <property type="match status" value="1"/>
</dbReference>
<dbReference type="OrthoDB" id="1524077at2"/>
<dbReference type="Pfam" id="PF04542">
    <property type="entry name" value="Sigma70_r2"/>
    <property type="match status" value="1"/>
</dbReference>